<evidence type="ECO:0000256" key="9">
    <source>
        <dbReference type="NCBIfam" id="TIGR01400"/>
    </source>
</evidence>
<evidence type="ECO:0000256" key="1">
    <source>
        <dbReference type="ARBA" id="ARBA00002578"/>
    </source>
</evidence>
<keyword evidence="12" id="KW-0282">Flagellum</keyword>
<dbReference type="EMBL" id="CP016176">
    <property type="protein sequence ID" value="AOM39521.1"/>
    <property type="molecule type" value="Genomic_DNA"/>
</dbReference>
<feature type="transmembrane region" description="Helical" evidence="10">
    <location>
        <begin position="177"/>
        <end position="201"/>
    </location>
</feature>
<reference evidence="12 14" key="2">
    <citation type="journal article" date="2017" name="Nat. Microbiol.">
        <title>Natural product diversity associated with the nematode symbionts Photorhabdus and Xenorhabdus.</title>
        <authorList>
            <person name="Tobias N.J."/>
            <person name="Wolff H."/>
            <person name="Djahanschiri B."/>
            <person name="Grundmann F."/>
            <person name="Kronenwerth M."/>
            <person name="Shi Y.M."/>
            <person name="Simonyi S."/>
            <person name="Grun P."/>
            <person name="Shapiro-Ilan D."/>
            <person name="Pidot S.J."/>
            <person name="Stinear T.P."/>
            <person name="Ebersberger I."/>
            <person name="Bode H.B."/>
        </authorList>
    </citation>
    <scope>NUCLEOTIDE SEQUENCE [LARGE SCALE GENOMIC DNA]</scope>
    <source>
        <strain evidence="12 14">DSM 17903</strain>
    </source>
</reference>
<protein>
    <recommendedName>
        <fullName evidence="3 9">Flagellar biosynthetic protein FliR</fullName>
    </recommendedName>
</protein>
<keyword evidence="12" id="KW-0966">Cell projection</keyword>
<evidence type="ECO:0000256" key="3">
    <source>
        <dbReference type="ARBA" id="ARBA00021717"/>
    </source>
</evidence>
<dbReference type="InterPro" id="IPR002010">
    <property type="entry name" value="T3SS_IM_R"/>
</dbReference>
<dbReference type="PANTHER" id="PTHR30065:SF8">
    <property type="entry name" value="FLAGELLAR BIOSYNTHETIC PROTEIN FLIR"/>
    <property type="match status" value="1"/>
</dbReference>
<dbReference type="GO" id="GO:0009425">
    <property type="term" value="C:bacterial-type flagellum basal body"/>
    <property type="evidence" value="ECO:0007669"/>
    <property type="project" value="UniProtKB-SubCell"/>
</dbReference>
<keyword evidence="8 10" id="KW-0975">Bacterial flagellum</keyword>
<keyword evidence="4 10" id="KW-1003">Cell membrane</keyword>
<dbReference type="Pfam" id="PF01311">
    <property type="entry name" value="Bac_export_1"/>
    <property type="match status" value="1"/>
</dbReference>
<dbReference type="PANTHER" id="PTHR30065">
    <property type="entry name" value="FLAGELLAR BIOSYNTHETIC PROTEIN FLIR"/>
    <property type="match status" value="1"/>
</dbReference>
<reference evidence="11 13" key="1">
    <citation type="submission" date="2016-06" db="EMBL/GenBank/DDBJ databases">
        <title>Bacterial characters and pathogenicity of Xenorhabdus hominickii from an entomopathogenic nematode, Steinernema monticolum.</title>
        <authorList>
            <person name="Park Y."/>
            <person name="Kim Y."/>
        </authorList>
    </citation>
    <scope>NUCLEOTIDE SEQUENCE [LARGE SCALE GENOMIC DNA]</scope>
    <source>
        <strain evidence="11 13">ANU1</strain>
    </source>
</reference>
<evidence type="ECO:0000256" key="7">
    <source>
        <dbReference type="ARBA" id="ARBA00023136"/>
    </source>
</evidence>
<evidence type="ECO:0000313" key="13">
    <source>
        <dbReference type="Proteomes" id="UP000094600"/>
    </source>
</evidence>
<comment type="similarity">
    <text evidence="2 10">Belongs to the FliR/MopE/SpaR family.</text>
</comment>
<dbReference type="NCBIfam" id="TIGR01400">
    <property type="entry name" value="fliR"/>
    <property type="match status" value="1"/>
</dbReference>
<gene>
    <name evidence="11" type="ORF">A9255_02250</name>
    <name evidence="12" type="ORF">Xhom_02658</name>
</gene>
<dbReference type="EMBL" id="NJAI01000004">
    <property type="protein sequence ID" value="PHM54707.1"/>
    <property type="molecule type" value="Genomic_DNA"/>
</dbReference>
<dbReference type="Proteomes" id="UP000225433">
    <property type="component" value="Unassembled WGS sequence"/>
</dbReference>
<accession>A0A2G0Q662</accession>
<evidence type="ECO:0000256" key="8">
    <source>
        <dbReference type="ARBA" id="ARBA00023143"/>
    </source>
</evidence>
<keyword evidence="6 10" id="KW-1133">Transmembrane helix</keyword>
<evidence type="ECO:0000313" key="12">
    <source>
        <dbReference type="EMBL" id="PHM54707.1"/>
    </source>
</evidence>
<dbReference type="KEGG" id="xho:A9255_02250"/>
<dbReference type="GO" id="GO:0044780">
    <property type="term" value="P:bacterial-type flagellum assembly"/>
    <property type="evidence" value="ECO:0007669"/>
    <property type="project" value="UniProtKB-UniRule"/>
</dbReference>
<feature type="transmembrane region" description="Helical" evidence="10">
    <location>
        <begin position="132"/>
        <end position="157"/>
    </location>
</feature>
<dbReference type="GO" id="GO:0006605">
    <property type="term" value="P:protein targeting"/>
    <property type="evidence" value="ECO:0007669"/>
    <property type="project" value="UniProtKB-UniRule"/>
</dbReference>
<keyword evidence="12" id="KW-0969">Cilium</keyword>
<dbReference type="GO" id="GO:0005886">
    <property type="term" value="C:plasma membrane"/>
    <property type="evidence" value="ECO:0007669"/>
    <property type="project" value="UniProtKB-SubCell"/>
</dbReference>
<keyword evidence="13" id="KW-1185">Reference proteome</keyword>
<evidence type="ECO:0000313" key="11">
    <source>
        <dbReference type="EMBL" id="AOM39521.1"/>
    </source>
</evidence>
<evidence type="ECO:0000256" key="6">
    <source>
        <dbReference type="ARBA" id="ARBA00022989"/>
    </source>
</evidence>
<dbReference type="PRINTS" id="PR00953">
    <property type="entry name" value="TYPE3IMRPROT"/>
</dbReference>
<comment type="function">
    <text evidence="1 10">Role in flagellar biosynthesis.</text>
</comment>
<dbReference type="OrthoDB" id="9797790at2"/>
<organism evidence="12 14">
    <name type="scientific">Xenorhabdus hominickii</name>
    <dbReference type="NCBI Taxonomy" id="351679"/>
    <lineage>
        <taxon>Bacteria</taxon>
        <taxon>Pseudomonadati</taxon>
        <taxon>Pseudomonadota</taxon>
        <taxon>Gammaproteobacteria</taxon>
        <taxon>Enterobacterales</taxon>
        <taxon>Morganellaceae</taxon>
        <taxon>Xenorhabdus</taxon>
    </lineage>
</organism>
<evidence type="ECO:0000256" key="5">
    <source>
        <dbReference type="ARBA" id="ARBA00022692"/>
    </source>
</evidence>
<evidence type="ECO:0000256" key="2">
    <source>
        <dbReference type="ARBA" id="ARBA00009772"/>
    </source>
</evidence>
<feature type="transmembrane region" description="Helical" evidence="10">
    <location>
        <begin position="40"/>
        <end position="59"/>
    </location>
</feature>
<feature type="transmembrane region" description="Helical" evidence="10">
    <location>
        <begin position="16"/>
        <end position="33"/>
    </location>
</feature>
<dbReference type="Proteomes" id="UP000094600">
    <property type="component" value="Chromosome"/>
</dbReference>
<dbReference type="InterPro" id="IPR006303">
    <property type="entry name" value="FliR"/>
</dbReference>
<dbReference type="AlphaFoldDB" id="A0A2G0Q662"/>
<keyword evidence="7 10" id="KW-0472">Membrane</keyword>
<dbReference type="RefSeq" id="WP_069315282.1">
    <property type="nucleotide sequence ID" value="NZ_CAWNQJ010000068.1"/>
</dbReference>
<proteinExistence type="inferred from homology"/>
<evidence type="ECO:0000313" key="14">
    <source>
        <dbReference type="Proteomes" id="UP000225433"/>
    </source>
</evidence>
<evidence type="ECO:0000256" key="4">
    <source>
        <dbReference type="ARBA" id="ARBA00022475"/>
    </source>
</evidence>
<keyword evidence="5 10" id="KW-0812">Transmembrane</keyword>
<feature type="transmembrane region" description="Helical" evidence="10">
    <location>
        <begin position="65"/>
        <end position="86"/>
    </location>
</feature>
<name>A0A2G0Q662_XENHO</name>
<feature type="transmembrane region" description="Helical" evidence="10">
    <location>
        <begin position="213"/>
        <end position="237"/>
    </location>
</feature>
<evidence type="ECO:0000256" key="10">
    <source>
        <dbReference type="RuleBase" id="RU362071"/>
    </source>
</evidence>
<sequence length="263" mass="29027">MIPFDSETLSRLVSDFFWPLVRLLALFSTAPIFGEKQMPIKIKIGLALVITALLVQSIPSPQIPIFSVVGIWVLIQQILIGMALGLTMQIAFAVVRHAGEILGLQMGLSFATFFDPTGGPNMPILARILNMLMILLFLAFDGHLWLLSILADTFYSIPIQSAQLNPKGFLLLAQSASLIFVNGMMLAMPMITLLLVLNFALGMLNRMTPQLSVFVVGFPLTLTVGIFTLSLLIPVLVPFTERLFGEMFDRLAVIINEMVLYTQ</sequence>
<comment type="subcellular location">
    <subcellularLocation>
        <location evidence="10">Cell membrane</location>
        <topology evidence="10">Multi-pass membrane protein</topology>
    </subcellularLocation>
    <subcellularLocation>
        <location evidence="10">Bacterial flagellum basal body</location>
    </subcellularLocation>
</comment>
<dbReference type="STRING" id="351679.A9255_02250"/>